<comment type="caution">
    <text evidence="1">The sequence shown here is derived from an EMBL/GenBank/DDBJ whole genome shotgun (WGS) entry which is preliminary data.</text>
</comment>
<gene>
    <name evidence="1" type="ORF">K3177_14840</name>
</gene>
<dbReference type="RefSeq" id="WP_221598853.1">
    <property type="nucleotide sequence ID" value="NZ_JAIGNQ010000004.1"/>
</dbReference>
<proteinExistence type="predicted"/>
<dbReference type="EMBL" id="JAIGNQ010000004">
    <property type="protein sequence ID" value="MBX7489782.1"/>
    <property type="molecule type" value="Genomic_DNA"/>
</dbReference>
<sequence>MRAAINATYTIFHTDPVSVVAEDHRIDRAAANIRVGTVVANSRTSGSGPQNAVVNNARSRQIASGLIDPDEILRLDGLSNPSIDPAACPGGDPEIRVLWVRATLATTERSATSRKLFGGSRGLSPLVPACDR</sequence>
<dbReference type="Proteomes" id="UP000776651">
    <property type="component" value="Unassembled WGS sequence"/>
</dbReference>
<organism evidence="1 2">
    <name type="scientific">Qipengyuania pacifica</name>
    <dbReference type="NCBI Taxonomy" id="2860199"/>
    <lineage>
        <taxon>Bacteria</taxon>
        <taxon>Pseudomonadati</taxon>
        <taxon>Pseudomonadota</taxon>
        <taxon>Alphaproteobacteria</taxon>
        <taxon>Sphingomonadales</taxon>
        <taxon>Erythrobacteraceae</taxon>
        <taxon>Qipengyuania</taxon>
    </lineage>
</organism>
<keyword evidence="2" id="KW-1185">Reference proteome</keyword>
<accession>A0ABS7JK64</accession>
<evidence type="ECO:0000313" key="1">
    <source>
        <dbReference type="EMBL" id="MBX7489782.1"/>
    </source>
</evidence>
<reference evidence="1 2" key="1">
    <citation type="submission" date="2021-08" db="EMBL/GenBank/DDBJ databases">
        <title>Comparative Genomics Analysis of the Genus Qipengyuania Reveals Extensive Genetic Diversity and Metabolic Versatility, Including the Description of Fifteen Novel Species.</title>
        <authorList>
            <person name="Liu Y."/>
        </authorList>
    </citation>
    <scope>NUCLEOTIDE SEQUENCE [LARGE SCALE GENOMIC DNA]</scope>
    <source>
        <strain evidence="1 2">GH25</strain>
    </source>
</reference>
<evidence type="ECO:0000313" key="2">
    <source>
        <dbReference type="Proteomes" id="UP000776651"/>
    </source>
</evidence>
<name>A0ABS7JK64_9SPHN</name>
<protein>
    <submittedName>
        <fullName evidence="1">Uncharacterized protein</fullName>
    </submittedName>
</protein>